<dbReference type="PROSITE" id="PS51203">
    <property type="entry name" value="CS"/>
    <property type="match status" value="1"/>
</dbReference>
<dbReference type="EMBL" id="DRYK01000089">
    <property type="protein sequence ID" value="HHP68521.1"/>
    <property type="molecule type" value="Genomic_DNA"/>
</dbReference>
<evidence type="ECO:0000256" key="3">
    <source>
        <dbReference type="RuleBase" id="RU003616"/>
    </source>
</evidence>
<gene>
    <name evidence="6" type="ORF">ENM60_07070</name>
</gene>
<name>A0A7J3Y0Z7_9CREN</name>
<dbReference type="GO" id="GO:0009408">
    <property type="term" value="P:response to heat"/>
    <property type="evidence" value="ECO:0007669"/>
    <property type="project" value="InterPro"/>
</dbReference>
<reference evidence="6" key="1">
    <citation type="journal article" date="2020" name="mSystems">
        <title>Genome- and Community-Level Interaction Insights into Carbon Utilization and Element Cycling Functions of Hydrothermarchaeota in Hydrothermal Sediment.</title>
        <authorList>
            <person name="Zhou Z."/>
            <person name="Liu Y."/>
            <person name="Xu W."/>
            <person name="Pan J."/>
            <person name="Luo Z.H."/>
            <person name="Li M."/>
        </authorList>
    </citation>
    <scope>NUCLEOTIDE SEQUENCE [LARGE SCALE GENOMIC DNA]</scope>
    <source>
        <strain evidence="6">SpSt-110</strain>
    </source>
</reference>
<evidence type="ECO:0000259" key="4">
    <source>
        <dbReference type="PROSITE" id="PS01031"/>
    </source>
</evidence>
<dbReference type="PANTHER" id="PTHR46733:SF4">
    <property type="entry name" value="HEAT SHOCK PROTEIN 21, CHLOROPLASTIC"/>
    <property type="match status" value="1"/>
</dbReference>
<evidence type="ECO:0000313" key="6">
    <source>
        <dbReference type="EMBL" id="HHP68521.1"/>
    </source>
</evidence>
<dbReference type="InterPro" id="IPR002068">
    <property type="entry name" value="A-crystallin/Hsp20_dom"/>
</dbReference>
<feature type="domain" description="CS" evidence="5">
    <location>
        <begin position="95"/>
        <end position="186"/>
    </location>
</feature>
<sequence length="188" mass="22438">MSDEWDYWRRRRRPFSDPFRYLEDMINEMLEDMERMFREFERVPLDEKELERRGFKVYGPYVYGFRLRIGPDGKPVFEEFGNVRRVRGRPVITEEREPLVDVIEGEEEITVVCELPGVDKDKINVEVGEDKKTLIIKASDTNRKYYKEVELPSEVDPQSAKASYKNGILEVKLKKTKFERKGFTIKIE</sequence>
<comment type="caution">
    <text evidence="6">The sequence shown here is derived from an EMBL/GenBank/DDBJ whole genome shotgun (WGS) entry which is preliminary data.</text>
</comment>
<evidence type="ECO:0000256" key="2">
    <source>
        <dbReference type="PROSITE-ProRule" id="PRU00285"/>
    </source>
</evidence>
<proteinExistence type="inferred from homology"/>
<organism evidence="6">
    <name type="scientific">Thermogladius calderae</name>
    <dbReference type="NCBI Taxonomy" id="1200300"/>
    <lineage>
        <taxon>Archaea</taxon>
        <taxon>Thermoproteota</taxon>
        <taxon>Thermoprotei</taxon>
        <taxon>Desulfurococcales</taxon>
        <taxon>Desulfurococcaceae</taxon>
        <taxon>Thermogladius</taxon>
    </lineage>
</organism>
<keyword evidence="1" id="KW-0346">Stress response</keyword>
<accession>A0A7J3Y0Z7</accession>
<dbReference type="Pfam" id="PF00011">
    <property type="entry name" value="HSP20"/>
    <property type="match status" value="1"/>
</dbReference>
<evidence type="ECO:0000256" key="1">
    <source>
        <dbReference type="ARBA" id="ARBA00023016"/>
    </source>
</evidence>
<dbReference type="Gene3D" id="2.60.40.790">
    <property type="match status" value="1"/>
</dbReference>
<evidence type="ECO:0000259" key="5">
    <source>
        <dbReference type="PROSITE" id="PS51203"/>
    </source>
</evidence>
<dbReference type="PANTHER" id="PTHR46733">
    <property type="entry name" value="26.5 KDA HEAT SHOCK PROTEIN, MITOCHONDRIAL"/>
    <property type="match status" value="1"/>
</dbReference>
<comment type="similarity">
    <text evidence="2 3">Belongs to the small heat shock protein (HSP20) family.</text>
</comment>
<dbReference type="CDD" id="cd06464">
    <property type="entry name" value="ACD_sHsps-like"/>
    <property type="match status" value="1"/>
</dbReference>
<feature type="domain" description="SHSP" evidence="4">
    <location>
        <begin position="90"/>
        <end position="188"/>
    </location>
</feature>
<protein>
    <submittedName>
        <fullName evidence="6">Hsp20/alpha crystallin family protein</fullName>
    </submittedName>
</protein>
<dbReference type="AlphaFoldDB" id="A0A7J3Y0Z7"/>
<dbReference type="InterPro" id="IPR007052">
    <property type="entry name" value="CS_dom"/>
</dbReference>
<dbReference type="PROSITE" id="PS01031">
    <property type="entry name" value="SHSP"/>
    <property type="match status" value="1"/>
</dbReference>
<dbReference type="SUPFAM" id="SSF49764">
    <property type="entry name" value="HSP20-like chaperones"/>
    <property type="match status" value="1"/>
</dbReference>
<dbReference type="InterPro" id="IPR044587">
    <property type="entry name" value="HSP21-like"/>
</dbReference>
<dbReference type="NCBIfam" id="NF041800">
    <property type="entry name" value="Hsp20"/>
    <property type="match status" value="1"/>
</dbReference>
<dbReference type="InterPro" id="IPR008978">
    <property type="entry name" value="HSP20-like_chaperone"/>
</dbReference>